<sequence>MVSSQEPQGDVLIIAPVSSFSVFITQPSDTEKDARTDDIGSRQGFMSPRQHSEAPASLHRLRVKCTEPMNRQTEKQSEEKGECNEKGRREDDEAGKRIRDKFGSWSVQSDQSKEGSISHIVPASKVSKCNLMSESPLEARGEGYSHASIPIKLLSLLNLSKGQKGKLTDPKGLEGGRHNHFFRLFLPLASVCESDKVRAAIPQADGESLSSAQSTSPAVRLSETHNTNI</sequence>
<dbReference type="AlphaFoldDB" id="A0A9N7W0C6"/>
<name>A0A9N7W0C6_PLEPL</name>
<evidence type="ECO:0000313" key="3">
    <source>
        <dbReference type="Proteomes" id="UP001153269"/>
    </source>
</evidence>
<feature type="region of interest" description="Disordered" evidence="1">
    <location>
        <begin position="203"/>
        <end position="229"/>
    </location>
</feature>
<proteinExistence type="predicted"/>
<dbReference type="Proteomes" id="UP001153269">
    <property type="component" value="Unassembled WGS sequence"/>
</dbReference>
<evidence type="ECO:0000313" key="2">
    <source>
        <dbReference type="EMBL" id="CAB1458502.1"/>
    </source>
</evidence>
<feature type="compositionally biased region" description="Polar residues" evidence="1">
    <location>
        <begin position="208"/>
        <end position="217"/>
    </location>
</feature>
<feature type="compositionally biased region" description="Basic and acidic residues" evidence="1">
    <location>
        <begin position="29"/>
        <end position="40"/>
    </location>
</feature>
<evidence type="ECO:0000256" key="1">
    <source>
        <dbReference type="SAM" id="MobiDB-lite"/>
    </source>
</evidence>
<reference evidence="2" key="1">
    <citation type="submission" date="2020-03" db="EMBL/GenBank/DDBJ databases">
        <authorList>
            <person name="Weist P."/>
        </authorList>
    </citation>
    <scope>NUCLEOTIDE SEQUENCE</scope>
</reference>
<accession>A0A9N7W0C6</accession>
<protein>
    <submittedName>
        <fullName evidence="2">Uncharacterized protein</fullName>
    </submittedName>
</protein>
<gene>
    <name evidence="2" type="ORF">PLEPLA_LOCUS46332</name>
</gene>
<keyword evidence="3" id="KW-1185">Reference proteome</keyword>
<feature type="region of interest" description="Disordered" evidence="1">
    <location>
        <begin position="25"/>
        <end position="117"/>
    </location>
</feature>
<comment type="caution">
    <text evidence="2">The sequence shown here is derived from an EMBL/GenBank/DDBJ whole genome shotgun (WGS) entry which is preliminary data.</text>
</comment>
<dbReference type="EMBL" id="CADEAL010004391">
    <property type="protein sequence ID" value="CAB1458502.1"/>
    <property type="molecule type" value="Genomic_DNA"/>
</dbReference>
<feature type="compositionally biased region" description="Basic and acidic residues" evidence="1">
    <location>
        <begin position="72"/>
        <end position="102"/>
    </location>
</feature>
<organism evidence="2 3">
    <name type="scientific">Pleuronectes platessa</name>
    <name type="common">European plaice</name>
    <dbReference type="NCBI Taxonomy" id="8262"/>
    <lineage>
        <taxon>Eukaryota</taxon>
        <taxon>Metazoa</taxon>
        <taxon>Chordata</taxon>
        <taxon>Craniata</taxon>
        <taxon>Vertebrata</taxon>
        <taxon>Euteleostomi</taxon>
        <taxon>Actinopterygii</taxon>
        <taxon>Neopterygii</taxon>
        <taxon>Teleostei</taxon>
        <taxon>Neoteleostei</taxon>
        <taxon>Acanthomorphata</taxon>
        <taxon>Carangaria</taxon>
        <taxon>Pleuronectiformes</taxon>
        <taxon>Pleuronectoidei</taxon>
        <taxon>Pleuronectidae</taxon>
        <taxon>Pleuronectes</taxon>
    </lineage>
</organism>